<evidence type="ECO:0000256" key="1">
    <source>
        <dbReference type="SAM" id="MobiDB-lite"/>
    </source>
</evidence>
<feature type="region of interest" description="Disordered" evidence="1">
    <location>
        <begin position="1"/>
        <end position="60"/>
    </location>
</feature>
<dbReference type="Proteomes" id="UP000770661">
    <property type="component" value="Unassembled WGS sequence"/>
</dbReference>
<accession>A0A8J5CHJ0</accession>
<reference evidence="2" key="1">
    <citation type="submission" date="2020-07" db="EMBL/GenBank/DDBJ databases">
        <title>The High-quality genome of the commercially important snow crab, Chionoecetes opilio.</title>
        <authorList>
            <person name="Jeong J.-H."/>
            <person name="Ryu S."/>
        </authorList>
    </citation>
    <scope>NUCLEOTIDE SEQUENCE</scope>
    <source>
        <strain evidence="2">MADBK_172401_WGS</strain>
        <tissue evidence="2">Digestive gland</tissue>
    </source>
</reference>
<dbReference type="AlphaFoldDB" id="A0A8J5CHJ0"/>
<evidence type="ECO:0000313" key="3">
    <source>
        <dbReference type="Proteomes" id="UP000770661"/>
    </source>
</evidence>
<comment type="caution">
    <text evidence="2">The sequence shown here is derived from an EMBL/GenBank/DDBJ whole genome shotgun (WGS) entry which is preliminary data.</text>
</comment>
<keyword evidence="3" id="KW-1185">Reference proteome</keyword>
<name>A0A8J5CHJ0_CHIOP</name>
<sequence length="198" mass="21238">MRPRTGDFFRGGASSSDVSGKGRGKLFRDSGLWTFPHPPSSPSVPGHEPEDSRPGTQASDQVTLCLRGGAAFFDPGAAAHQRQDGRLPKTIPVAHVIKSERTKTPSSKGPGKTIKVKFEAKCQKSASRRFLLEQKPGNPGLALQDQGGNAQVVREVPHPLTSQTTQPPGDVKFFRLISKVPAADPDRDIKPWGGAREG</sequence>
<protein>
    <submittedName>
        <fullName evidence="2">Uncharacterized protein</fullName>
    </submittedName>
</protein>
<dbReference type="EMBL" id="JACEEZ010023230">
    <property type="protein sequence ID" value="KAG0711555.1"/>
    <property type="molecule type" value="Genomic_DNA"/>
</dbReference>
<organism evidence="2 3">
    <name type="scientific">Chionoecetes opilio</name>
    <name type="common">Atlantic snow crab</name>
    <name type="synonym">Cancer opilio</name>
    <dbReference type="NCBI Taxonomy" id="41210"/>
    <lineage>
        <taxon>Eukaryota</taxon>
        <taxon>Metazoa</taxon>
        <taxon>Ecdysozoa</taxon>
        <taxon>Arthropoda</taxon>
        <taxon>Crustacea</taxon>
        <taxon>Multicrustacea</taxon>
        <taxon>Malacostraca</taxon>
        <taxon>Eumalacostraca</taxon>
        <taxon>Eucarida</taxon>
        <taxon>Decapoda</taxon>
        <taxon>Pleocyemata</taxon>
        <taxon>Brachyura</taxon>
        <taxon>Eubrachyura</taxon>
        <taxon>Majoidea</taxon>
        <taxon>Majidae</taxon>
        <taxon>Chionoecetes</taxon>
    </lineage>
</organism>
<evidence type="ECO:0000313" key="2">
    <source>
        <dbReference type="EMBL" id="KAG0711555.1"/>
    </source>
</evidence>
<proteinExistence type="predicted"/>
<gene>
    <name evidence="2" type="ORF">GWK47_020405</name>
</gene>